<dbReference type="AlphaFoldDB" id="A0A974WIZ5"/>
<keyword evidence="2" id="KW-0238">DNA-binding</keyword>
<feature type="domain" description="HTH araC/xylS-type" evidence="4">
    <location>
        <begin position="97"/>
        <end position="176"/>
    </location>
</feature>
<evidence type="ECO:0000259" key="4">
    <source>
        <dbReference type="PROSITE" id="PS01124"/>
    </source>
</evidence>
<dbReference type="PANTHER" id="PTHR43280:SF2">
    <property type="entry name" value="HTH-TYPE TRANSCRIPTIONAL REGULATOR EXSA"/>
    <property type="match status" value="1"/>
</dbReference>
<dbReference type="GO" id="GO:0003700">
    <property type="term" value="F:DNA-binding transcription factor activity"/>
    <property type="evidence" value="ECO:0007669"/>
    <property type="project" value="InterPro"/>
</dbReference>
<dbReference type="Pfam" id="PF12833">
    <property type="entry name" value="HTH_18"/>
    <property type="match status" value="1"/>
</dbReference>
<dbReference type="EMBL" id="CP070608">
    <property type="protein sequence ID" value="QSE98779.1"/>
    <property type="molecule type" value="Genomic_DNA"/>
</dbReference>
<keyword evidence="1" id="KW-0805">Transcription regulation</keyword>
<dbReference type="PANTHER" id="PTHR43280">
    <property type="entry name" value="ARAC-FAMILY TRANSCRIPTIONAL REGULATOR"/>
    <property type="match status" value="1"/>
</dbReference>
<accession>A0A974WIZ5</accession>
<proteinExistence type="predicted"/>
<dbReference type="RefSeq" id="WP_205723293.1">
    <property type="nucleotide sequence ID" value="NZ_CP070608.1"/>
</dbReference>
<dbReference type="Proteomes" id="UP000662783">
    <property type="component" value="Chromosome"/>
</dbReference>
<dbReference type="Gene3D" id="1.10.10.60">
    <property type="entry name" value="Homeodomain-like"/>
    <property type="match status" value="1"/>
</dbReference>
<evidence type="ECO:0000256" key="1">
    <source>
        <dbReference type="ARBA" id="ARBA00023015"/>
    </source>
</evidence>
<dbReference type="PROSITE" id="PS00041">
    <property type="entry name" value="HTH_ARAC_FAMILY_1"/>
    <property type="match status" value="1"/>
</dbReference>
<sequence>MSTLYIKNMVCNRCIEAVSEEFSKLNIPIQSIALGEAIVPSELSSNQMDQLSKALSIRGFELLKDNNSKLITQIKSILVDQIHHKGQMPKVNFSTLLSDKLKHDYSSLSRLFSSVEGITVEKYLLKLKIEKVKELIIYDELNLSEISYQLNYSSVAHLSSQFKKETGMTPSEFKKLEIGNRNELDKL</sequence>
<evidence type="ECO:0000256" key="3">
    <source>
        <dbReference type="ARBA" id="ARBA00023163"/>
    </source>
</evidence>
<reference evidence="5" key="1">
    <citation type="submission" date="2021-02" db="EMBL/GenBank/DDBJ databases">
        <title>Fulvivirga sp. S481 isolated from sea water.</title>
        <authorList>
            <person name="Bae S.S."/>
            <person name="Baek K."/>
        </authorList>
    </citation>
    <scope>NUCLEOTIDE SEQUENCE</scope>
    <source>
        <strain evidence="5">S481</strain>
    </source>
</reference>
<dbReference type="KEGG" id="fuv:JR347_06790"/>
<dbReference type="SUPFAM" id="SSF46689">
    <property type="entry name" value="Homeodomain-like"/>
    <property type="match status" value="1"/>
</dbReference>
<organism evidence="5 6">
    <name type="scientific">Fulvivirga lutea</name>
    <dbReference type="NCBI Taxonomy" id="2810512"/>
    <lineage>
        <taxon>Bacteria</taxon>
        <taxon>Pseudomonadati</taxon>
        <taxon>Bacteroidota</taxon>
        <taxon>Cytophagia</taxon>
        <taxon>Cytophagales</taxon>
        <taxon>Fulvivirgaceae</taxon>
        <taxon>Fulvivirga</taxon>
    </lineage>
</organism>
<keyword evidence="6" id="KW-1185">Reference proteome</keyword>
<protein>
    <submittedName>
        <fullName evidence="5">Helix-turn-helix transcriptional regulator</fullName>
    </submittedName>
</protein>
<evidence type="ECO:0000256" key="2">
    <source>
        <dbReference type="ARBA" id="ARBA00023125"/>
    </source>
</evidence>
<dbReference type="InterPro" id="IPR009057">
    <property type="entry name" value="Homeodomain-like_sf"/>
</dbReference>
<dbReference type="GO" id="GO:0043565">
    <property type="term" value="F:sequence-specific DNA binding"/>
    <property type="evidence" value="ECO:0007669"/>
    <property type="project" value="InterPro"/>
</dbReference>
<dbReference type="InterPro" id="IPR018062">
    <property type="entry name" value="HTH_AraC-typ_CS"/>
</dbReference>
<name>A0A974WIZ5_9BACT</name>
<dbReference type="InterPro" id="IPR018060">
    <property type="entry name" value="HTH_AraC"/>
</dbReference>
<keyword evidence="3" id="KW-0804">Transcription</keyword>
<gene>
    <name evidence="5" type="ORF">JR347_06790</name>
</gene>
<dbReference type="SMART" id="SM00342">
    <property type="entry name" value="HTH_ARAC"/>
    <property type="match status" value="1"/>
</dbReference>
<dbReference type="PROSITE" id="PS01124">
    <property type="entry name" value="HTH_ARAC_FAMILY_2"/>
    <property type="match status" value="1"/>
</dbReference>
<evidence type="ECO:0000313" key="5">
    <source>
        <dbReference type="EMBL" id="QSE98779.1"/>
    </source>
</evidence>
<evidence type="ECO:0000313" key="6">
    <source>
        <dbReference type="Proteomes" id="UP000662783"/>
    </source>
</evidence>